<dbReference type="STRING" id="13333.U5D437"/>
<evidence type="ECO:0000256" key="3">
    <source>
        <dbReference type="ARBA" id="ARBA00022679"/>
    </source>
</evidence>
<dbReference type="SUPFAM" id="SSF47616">
    <property type="entry name" value="GST C-terminal domain-like"/>
    <property type="match status" value="1"/>
</dbReference>
<comment type="catalytic activity">
    <reaction evidence="4">
        <text>RX + glutathione = an S-substituted glutathione + a halide anion + H(+)</text>
        <dbReference type="Rhea" id="RHEA:16437"/>
        <dbReference type="ChEBI" id="CHEBI:15378"/>
        <dbReference type="ChEBI" id="CHEBI:16042"/>
        <dbReference type="ChEBI" id="CHEBI:17792"/>
        <dbReference type="ChEBI" id="CHEBI:57925"/>
        <dbReference type="ChEBI" id="CHEBI:90779"/>
        <dbReference type="EC" id="2.5.1.18"/>
    </reaction>
</comment>
<dbReference type="Gene3D" id="3.40.30.10">
    <property type="entry name" value="Glutaredoxin"/>
    <property type="match status" value="1"/>
</dbReference>
<dbReference type="PANTHER" id="PTHR43900:SF3">
    <property type="entry name" value="GLUTATHIONE S-TRANSFERASE RHO"/>
    <property type="match status" value="1"/>
</dbReference>
<dbReference type="KEGG" id="atr:18445327"/>
<dbReference type="eggNOG" id="KOG0867">
    <property type="taxonomic scope" value="Eukaryota"/>
</dbReference>
<dbReference type="SFLD" id="SFLDG01154">
    <property type="entry name" value="Main.5:_Phi-like"/>
    <property type="match status" value="1"/>
</dbReference>
<feature type="domain" description="GST N-terminal" evidence="5">
    <location>
        <begin position="1"/>
        <end position="82"/>
    </location>
</feature>
<dbReference type="Pfam" id="PF02798">
    <property type="entry name" value="GST_N"/>
    <property type="match status" value="1"/>
</dbReference>
<dbReference type="InterPro" id="IPR040079">
    <property type="entry name" value="Glutathione_S-Trfase"/>
</dbReference>
<dbReference type="GO" id="GO:0043295">
    <property type="term" value="F:glutathione binding"/>
    <property type="evidence" value="ECO:0000318"/>
    <property type="project" value="GO_Central"/>
</dbReference>
<keyword evidence="3" id="KW-0808">Transferase</keyword>
<name>U5D437_AMBTC</name>
<dbReference type="InterPro" id="IPR010987">
    <property type="entry name" value="Glutathione-S-Trfase_C-like"/>
</dbReference>
<dbReference type="SUPFAM" id="SSF52833">
    <property type="entry name" value="Thioredoxin-like"/>
    <property type="match status" value="1"/>
</dbReference>
<evidence type="ECO:0000313" key="8">
    <source>
        <dbReference type="Proteomes" id="UP000017836"/>
    </source>
</evidence>
<reference evidence="8" key="1">
    <citation type="journal article" date="2013" name="Science">
        <title>The Amborella genome and the evolution of flowering plants.</title>
        <authorList>
            <consortium name="Amborella Genome Project"/>
        </authorList>
    </citation>
    <scope>NUCLEOTIDE SEQUENCE [LARGE SCALE GENOMIC DNA]</scope>
</reference>
<dbReference type="InterPro" id="IPR036282">
    <property type="entry name" value="Glutathione-S-Trfase_C_sf"/>
</dbReference>
<dbReference type="GO" id="GO:0006749">
    <property type="term" value="P:glutathione metabolic process"/>
    <property type="evidence" value="ECO:0000318"/>
    <property type="project" value="GO_Central"/>
</dbReference>
<dbReference type="FunFam" id="1.20.1050.10:FF:000004">
    <property type="entry name" value="Glutathione S-transferase F2"/>
    <property type="match status" value="1"/>
</dbReference>
<dbReference type="InterPro" id="IPR004046">
    <property type="entry name" value="GST_C"/>
</dbReference>
<dbReference type="HOGENOM" id="CLU_011226_5_1_1"/>
<dbReference type="SFLD" id="SFLDG00358">
    <property type="entry name" value="Main_(cytGST)"/>
    <property type="match status" value="1"/>
</dbReference>
<evidence type="ECO:0000259" key="5">
    <source>
        <dbReference type="PROSITE" id="PS50404"/>
    </source>
</evidence>
<dbReference type="InterPro" id="IPR036249">
    <property type="entry name" value="Thioredoxin-like_sf"/>
</dbReference>
<protein>
    <recommendedName>
        <fullName evidence="2">glutathione transferase</fullName>
        <ecNumber evidence="2">2.5.1.18</ecNumber>
    </recommendedName>
</protein>
<evidence type="ECO:0000256" key="1">
    <source>
        <dbReference type="ARBA" id="ARBA00010128"/>
    </source>
</evidence>
<dbReference type="InterPro" id="IPR004045">
    <property type="entry name" value="Glutathione_S-Trfase_N"/>
</dbReference>
<evidence type="ECO:0000313" key="7">
    <source>
        <dbReference type="EMBL" id="ERN16995.1"/>
    </source>
</evidence>
<dbReference type="CDD" id="cd03053">
    <property type="entry name" value="GST_N_Phi"/>
    <property type="match status" value="1"/>
</dbReference>
<dbReference type="CDD" id="cd03187">
    <property type="entry name" value="GST_C_Phi"/>
    <property type="match status" value="1"/>
</dbReference>
<gene>
    <name evidence="7" type="ORF">AMTR_s00057p00211000</name>
</gene>
<dbReference type="Gramene" id="ERN16995">
    <property type="protein sequence ID" value="ERN16995"/>
    <property type="gene ID" value="AMTR_s00057p00211000"/>
</dbReference>
<dbReference type="Gene3D" id="1.20.1050.10">
    <property type="match status" value="1"/>
</dbReference>
<evidence type="ECO:0000256" key="2">
    <source>
        <dbReference type="ARBA" id="ARBA00012452"/>
    </source>
</evidence>
<dbReference type="GO" id="GO:0005737">
    <property type="term" value="C:cytoplasm"/>
    <property type="evidence" value="ECO:0000318"/>
    <property type="project" value="GO_Central"/>
</dbReference>
<sequence>MGVELHGLAMSTSTARVIACFEEKGLPFELAPVRVEVGAHKQPPFLSLNPFGQIPAFEDDEVKLFESRAKTNYISNKYNEIGADLLRFGNVPEFALVLVWMEVEAHRFNPPISAIVREALVKPAFGATTDASVIEAEAKKLAKVLDVYESRLSENKYLAGENFSLADLHHLPYIHYLLKTSKADLITSRKHVKAWWDDISSRPSWKKVSENMKF</sequence>
<keyword evidence="8" id="KW-1185">Reference proteome</keyword>
<dbReference type="GO" id="GO:0009636">
    <property type="term" value="P:response to toxic substance"/>
    <property type="evidence" value="ECO:0007669"/>
    <property type="project" value="UniProtKB-ARBA"/>
</dbReference>
<dbReference type="Proteomes" id="UP000017836">
    <property type="component" value="Unassembled WGS sequence"/>
</dbReference>
<dbReference type="Pfam" id="PF00043">
    <property type="entry name" value="GST_C"/>
    <property type="match status" value="1"/>
</dbReference>
<proteinExistence type="inferred from homology"/>
<dbReference type="PROSITE" id="PS50404">
    <property type="entry name" value="GST_NTER"/>
    <property type="match status" value="1"/>
</dbReference>
<dbReference type="PROSITE" id="PS50405">
    <property type="entry name" value="GST_CTER"/>
    <property type="match status" value="1"/>
</dbReference>
<dbReference type="GO" id="GO:0004364">
    <property type="term" value="F:glutathione transferase activity"/>
    <property type="evidence" value="ECO:0000318"/>
    <property type="project" value="GO_Central"/>
</dbReference>
<dbReference type="SFLD" id="SFLDS00019">
    <property type="entry name" value="Glutathione_Transferase_(cytos"/>
    <property type="match status" value="1"/>
</dbReference>
<dbReference type="InterPro" id="IPR034347">
    <property type="entry name" value="GST_Phi_C"/>
</dbReference>
<evidence type="ECO:0000256" key="4">
    <source>
        <dbReference type="ARBA" id="ARBA00047960"/>
    </source>
</evidence>
<feature type="domain" description="GST C-terminal" evidence="6">
    <location>
        <begin position="90"/>
        <end position="214"/>
    </location>
</feature>
<dbReference type="EMBL" id="KI392405">
    <property type="protein sequence ID" value="ERN16995.1"/>
    <property type="molecule type" value="Genomic_DNA"/>
</dbReference>
<evidence type="ECO:0000259" key="6">
    <source>
        <dbReference type="PROSITE" id="PS50405"/>
    </source>
</evidence>
<comment type="similarity">
    <text evidence="1">Belongs to the GST superfamily. Phi family.</text>
</comment>
<dbReference type="OrthoDB" id="422574at2759"/>
<dbReference type="AlphaFoldDB" id="U5D437"/>
<accession>U5D437</accession>
<dbReference type="OMA" id="KASWPPK"/>
<dbReference type="PANTHER" id="PTHR43900">
    <property type="entry name" value="GLUTATHIONE S-TRANSFERASE RHO"/>
    <property type="match status" value="1"/>
</dbReference>
<dbReference type="EC" id="2.5.1.18" evidence="2"/>
<dbReference type="FunFam" id="3.40.30.10:FF:000016">
    <property type="entry name" value="Glutathione S-transferase F2"/>
    <property type="match status" value="1"/>
</dbReference>
<organism evidence="7 8">
    <name type="scientific">Amborella trichopoda</name>
    <dbReference type="NCBI Taxonomy" id="13333"/>
    <lineage>
        <taxon>Eukaryota</taxon>
        <taxon>Viridiplantae</taxon>
        <taxon>Streptophyta</taxon>
        <taxon>Embryophyta</taxon>
        <taxon>Tracheophyta</taxon>
        <taxon>Spermatophyta</taxon>
        <taxon>Magnoliopsida</taxon>
        <taxon>Amborellales</taxon>
        <taxon>Amborellaceae</taxon>
        <taxon>Amborella</taxon>
    </lineage>
</organism>